<dbReference type="Pfam" id="PF09379">
    <property type="entry name" value="FERM_N"/>
    <property type="match status" value="1"/>
</dbReference>
<organism evidence="3 4">
    <name type="scientific">Callorhinus ursinus</name>
    <name type="common">Northern fur seal</name>
    <dbReference type="NCBI Taxonomy" id="34884"/>
    <lineage>
        <taxon>Eukaryota</taxon>
        <taxon>Metazoa</taxon>
        <taxon>Chordata</taxon>
        <taxon>Craniata</taxon>
        <taxon>Vertebrata</taxon>
        <taxon>Euteleostomi</taxon>
        <taxon>Mammalia</taxon>
        <taxon>Eutheria</taxon>
        <taxon>Laurasiatheria</taxon>
        <taxon>Carnivora</taxon>
        <taxon>Caniformia</taxon>
        <taxon>Pinnipedia</taxon>
        <taxon>Otariidae</taxon>
        <taxon>Callorhinus</taxon>
    </lineage>
</organism>
<dbReference type="Pfam" id="PF08736">
    <property type="entry name" value="FA"/>
    <property type="match status" value="1"/>
</dbReference>
<dbReference type="Gene3D" id="3.10.20.90">
    <property type="entry name" value="Phosphatidylinositol 3-kinase Catalytic Subunit, Chain A, domain 1"/>
    <property type="match status" value="1"/>
</dbReference>
<dbReference type="CDD" id="cd13193">
    <property type="entry name" value="FERM_C_FARP1-like"/>
    <property type="match status" value="1"/>
</dbReference>
<dbReference type="FunFam" id="2.30.29.30:FF:000002">
    <property type="entry name" value="Band 4.1-like protein 5 isoform 1"/>
    <property type="match status" value="1"/>
</dbReference>
<dbReference type="CTD" id="90167"/>
<dbReference type="InterPro" id="IPR035963">
    <property type="entry name" value="FERM_2"/>
</dbReference>
<dbReference type="InterPro" id="IPR019749">
    <property type="entry name" value="Band_41_domain"/>
</dbReference>
<dbReference type="PANTHER" id="PTHR45858">
    <property type="entry name" value="FERM DOMAIN CONTAINING PROTEIN"/>
    <property type="match status" value="1"/>
</dbReference>
<dbReference type="SMART" id="SM00295">
    <property type="entry name" value="B41"/>
    <property type="match status" value="1"/>
</dbReference>
<evidence type="ECO:0000313" key="4">
    <source>
        <dbReference type="RefSeq" id="XP_025708321.1"/>
    </source>
</evidence>
<dbReference type="Gene3D" id="2.30.29.30">
    <property type="entry name" value="Pleckstrin-homology domain (PH domain)/Phosphotyrosine-binding domain (PTB)"/>
    <property type="match status" value="1"/>
</dbReference>
<dbReference type="SUPFAM" id="SSF50729">
    <property type="entry name" value="PH domain-like"/>
    <property type="match status" value="1"/>
</dbReference>
<proteinExistence type="predicted"/>
<dbReference type="RefSeq" id="XP_025708321.1">
    <property type="nucleotide sequence ID" value="XM_025852536.1"/>
</dbReference>
<dbReference type="Pfam" id="PF09380">
    <property type="entry name" value="FERM_C"/>
    <property type="match status" value="1"/>
</dbReference>
<dbReference type="InterPro" id="IPR051835">
    <property type="entry name" value="RAC1-GEF"/>
</dbReference>
<dbReference type="InterPro" id="IPR000299">
    <property type="entry name" value="FERM_domain"/>
</dbReference>
<dbReference type="SMART" id="SM01196">
    <property type="entry name" value="FERM_C"/>
    <property type="match status" value="1"/>
</dbReference>
<dbReference type="SUPFAM" id="SSF54236">
    <property type="entry name" value="Ubiquitin-like"/>
    <property type="match status" value="1"/>
</dbReference>
<dbReference type="InterPro" id="IPR011993">
    <property type="entry name" value="PH-like_dom_sf"/>
</dbReference>
<dbReference type="Pfam" id="PF00373">
    <property type="entry name" value="FERM_M"/>
    <property type="match status" value="1"/>
</dbReference>
<dbReference type="SMART" id="SM01195">
    <property type="entry name" value="FA"/>
    <property type="match status" value="1"/>
</dbReference>
<evidence type="ECO:0000259" key="2">
    <source>
        <dbReference type="PROSITE" id="PS50057"/>
    </source>
</evidence>
<feature type="region of interest" description="Disordered" evidence="1">
    <location>
        <begin position="98"/>
        <end position="120"/>
    </location>
</feature>
<feature type="domain" description="FERM" evidence="2">
    <location>
        <begin position="58"/>
        <end position="366"/>
    </location>
</feature>
<dbReference type="GO" id="GO:0005085">
    <property type="term" value="F:guanyl-nucleotide exchange factor activity"/>
    <property type="evidence" value="ECO:0007669"/>
    <property type="project" value="TreeGrafter"/>
</dbReference>
<dbReference type="InterPro" id="IPR018980">
    <property type="entry name" value="FERM_PH-like_C"/>
</dbReference>
<dbReference type="InterPro" id="IPR018979">
    <property type="entry name" value="FERM_N"/>
</dbReference>
<dbReference type="FunFam" id="1.20.80.10:FF:000005">
    <property type="entry name" value="FERM, RhoGEF and pleckstrin domain-containing protein 1"/>
    <property type="match status" value="1"/>
</dbReference>
<protein>
    <submittedName>
        <fullName evidence="4">FERM domain-containing protein 7</fullName>
    </submittedName>
</protein>
<dbReference type="InterPro" id="IPR019748">
    <property type="entry name" value="FERM_central"/>
</dbReference>
<dbReference type="InterPro" id="IPR014352">
    <property type="entry name" value="FERM/acyl-CoA-bd_prot_sf"/>
</dbReference>
<dbReference type="AlphaFoldDB" id="A0A3Q7NY96"/>
<dbReference type="InParanoid" id="A0A3Q7NY96"/>
<dbReference type="PROSITE" id="PS50057">
    <property type="entry name" value="FERM_3"/>
    <property type="match status" value="1"/>
</dbReference>
<dbReference type="GO" id="GO:0010975">
    <property type="term" value="P:regulation of neuron projection development"/>
    <property type="evidence" value="ECO:0007669"/>
    <property type="project" value="TreeGrafter"/>
</dbReference>
<sequence length="794" mass="90022">MARLKPSSDQVNFHLKSFSDPHLKPCLQAYGLSGTKGPSWALSPSYCDYLLMCLLGLPACYVFLHGNACVQFTPVALEPGKVPGTEHVLGNVYRIKEKGESSQKSKGKHRRTKARASEQKSSGKALFNLSCSHLNLAEKEYFGLEFCSHSGNNVWLELLKPITKQVKMDPGHLREELTRYLFTLQIKKDLALGRLPCSENCTALMVSHILQSELGDFHEETDKKHLAETRYLPNQDCLESKIMHFHQKHVGRSPAEADILLLDIARKLDMYGIRPHPASDGEGMQIHLAVAHMGVLVLRGNTKINTFNWAKIRKLSFKRKHFLIKLHANILVLCKDTLEFTMASRDACKAFWKTCVEYHAFFRLSEEPKSKPKALLCSKGSSFRYSGRTQRQLLEYGKKGRLRSLPFERKHYPSQYHERQCRSSPDLLSDVSKQVEDLRLAYGGGYYRNVNGVHASEPVLDHRRRNSAVEVTFAAELERSKPEADPTLLHQSQSSSSFPFIYTDPVFSTDLDPRDYFEERSPLSSFQPSCKFADNHMSASSGLASKVSPARQLTYTDVPYIPCTGQQVDIMPPQVFFYVDRPPQVPKRSPVMAEERERPDSCLEPAAMKPAKRSPRNVRMKSFQQDFQELQEAMARTSGRSNINVDLEAEDPNLEDAFAYSIQEQTPKRSQSQSDMKTIRFPFGSEFRPLGPCPTLSRKADLFTYMFAEQEFPTVLMDQGATERYVTSESSDSESEILKPDYYSLYGKGTRSPMARIRLSSGSLQLDEEDEGVSFNTPTAEDRTLLKPCNYFLA</sequence>
<dbReference type="InterPro" id="IPR029071">
    <property type="entry name" value="Ubiquitin-like_domsf"/>
</dbReference>
<evidence type="ECO:0000313" key="3">
    <source>
        <dbReference type="Proteomes" id="UP000286641"/>
    </source>
</evidence>
<accession>A0A3Q7NY96</accession>
<dbReference type="Gene3D" id="1.20.80.10">
    <property type="match status" value="1"/>
</dbReference>
<dbReference type="SUPFAM" id="SSF47031">
    <property type="entry name" value="Second domain of FERM"/>
    <property type="match status" value="1"/>
</dbReference>
<name>A0A3Q7NY96_CALUR</name>
<gene>
    <name evidence="4" type="primary">FRMD7</name>
</gene>
<dbReference type="InterPro" id="IPR014847">
    <property type="entry name" value="FA"/>
</dbReference>
<evidence type="ECO:0000256" key="1">
    <source>
        <dbReference type="SAM" id="MobiDB-lite"/>
    </source>
</evidence>
<reference key="1">
    <citation type="submission" date="2019-01" db="UniProtKB">
        <authorList>
            <consortium name="RefSeq"/>
        </authorList>
    </citation>
    <scope>IDENTIFICATION</scope>
</reference>
<reference evidence="4" key="2">
    <citation type="submission" date="2025-08" db="UniProtKB">
        <authorList>
            <consortium name="RefSeq"/>
        </authorList>
    </citation>
    <scope>IDENTIFICATION</scope>
    <source>
        <tissue evidence="4">Blood</tissue>
    </source>
</reference>
<dbReference type="Proteomes" id="UP000286641">
    <property type="component" value="Unplaced"/>
</dbReference>
<keyword evidence="3" id="KW-1185">Reference proteome</keyword>
<feature type="compositionally biased region" description="Basic residues" evidence="1">
    <location>
        <begin position="105"/>
        <end position="114"/>
    </location>
</feature>
<dbReference type="CDD" id="cd14473">
    <property type="entry name" value="FERM_B-lobe"/>
    <property type="match status" value="1"/>
</dbReference>
<dbReference type="InterPro" id="IPR041788">
    <property type="entry name" value="FARP1/FARP2/FRMD7_FERM_C"/>
</dbReference>
<dbReference type="PANTHER" id="PTHR45858:SF1">
    <property type="entry name" value="FERM DOMAIN-CONTAINING PROTEIN 7"/>
    <property type="match status" value="1"/>
</dbReference>